<proteinExistence type="predicted"/>
<reference evidence="3" key="1">
    <citation type="submission" date="2024-05" db="EMBL/GenBank/DDBJ databases">
        <title>Herbiconiux sp. A18JL235.</title>
        <authorList>
            <person name="Zhang G."/>
        </authorList>
    </citation>
    <scope>NUCLEOTIDE SEQUENCE</scope>
    <source>
        <strain evidence="3">A18JL235</strain>
    </source>
</reference>
<feature type="transmembrane region" description="Helical" evidence="2">
    <location>
        <begin position="69"/>
        <end position="90"/>
    </location>
</feature>
<evidence type="ECO:0000256" key="2">
    <source>
        <dbReference type="SAM" id="Phobius"/>
    </source>
</evidence>
<keyword evidence="2" id="KW-0472">Membrane</keyword>
<accession>A0AB39BD69</accession>
<organism evidence="3">
    <name type="scientific">Herbiconiux sp. A18JL235</name>
    <dbReference type="NCBI Taxonomy" id="3152363"/>
    <lineage>
        <taxon>Bacteria</taxon>
        <taxon>Bacillati</taxon>
        <taxon>Actinomycetota</taxon>
        <taxon>Actinomycetes</taxon>
        <taxon>Micrococcales</taxon>
        <taxon>Microbacteriaceae</taxon>
        <taxon>Herbiconiux</taxon>
    </lineage>
</organism>
<sequence length="332" mass="34114">MHDQHDARPETRTDSPDTGAPREVLAGYTGLLPVITDTGAIITLPTATEPPRPATRRELRRHRRSRSRAVVAPVAGIAAAGLLVTLAGFAHPSIANAATPTGVIASTVATAPPVAAATAKAPSDPLFTRTADRADERAAVTLAEANTVLQAAKGKVDTQTLVSSVAALANYRYLDTTTVQSLTNTATTATSAAKAQVAAVDKAAADAAAAEAAAAAAAAAAEAERLAAANTPDGARAVAADMAAEQYGWGADQFQCLDSLWTKESGWRYQAENASSGAYGIPQSLPGSKMASIADDWATNAVTQISWGLGYIARGYGTPCSAWSHSQSVNWY</sequence>
<keyword evidence="2" id="KW-1133">Transmembrane helix</keyword>
<evidence type="ECO:0000313" key="3">
    <source>
        <dbReference type="EMBL" id="XDI04138.1"/>
    </source>
</evidence>
<feature type="compositionally biased region" description="Basic and acidic residues" evidence="1">
    <location>
        <begin position="1"/>
        <end position="15"/>
    </location>
</feature>
<gene>
    <name evidence="3" type="ORF">ABFY20_12355</name>
</gene>
<name>A0AB39BD69_9MICO</name>
<dbReference type="EMBL" id="CP162511">
    <property type="protein sequence ID" value="XDI04138.1"/>
    <property type="molecule type" value="Genomic_DNA"/>
</dbReference>
<dbReference type="AlphaFoldDB" id="A0AB39BD69"/>
<protein>
    <submittedName>
        <fullName evidence="3">Phospholipase</fullName>
    </submittedName>
</protein>
<dbReference type="RefSeq" id="WP_368496549.1">
    <property type="nucleotide sequence ID" value="NZ_CP162511.1"/>
</dbReference>
<feature type="region of interest" description="Disordered" evidence="1">
    <location>
        <begin position="1"/>
        <end position="23"/>
    </location>
</feature>
<feature type="region of interest" description="Disordered" evidence="1">
    <location>
        <begin position="45"/>
        <end position="65"/>
    </location>
</feature>
<keyword evidence="2" id="KW-0812">Transmembrane</keyword>
<evidence type="ECO:0000256" key="1">
    <source>
        <dbReference type="SAM" id="MobiDB-lite"/>
    </source>
</evidence>